<feature type="compositionally biased region" description="Polar residues" evidence="9">
    <location>
        <begin position="1"/>
        <end position="15"/>
    </location>
</feature>
<feature type="region of interest" description="Disordered" evidence="9">
    <location>
        <begin position="1"/>
        <end position="21"/>
    </location>
</feature>
<evidence type="ECO:0000256" key="1">
    <source>
        <dbReference type="ARBA" id="ARBA00004123"/>
    </source>
</evidence>
<gene>
    <name evidence="12" type="ORF">G210_4791</name>
</gene>
<evidence type="ECO:0000256" key="2">
    <source>
        <dbReference type="ARBA" id="ARBA00010937"/>
    </source>
</evidence>
<keyword evidence="13" id="KW-1185">Reference proteome</keyword>
<comment type="similarity">
    <text evidence="2">Belongs to the TAF2 family.</text>
</comment>
<evidence type="ECO:0000259" key="11">
    <source>
        <dbReference type="Pfam" id="PF25577"/>
    </source>
</evidence>
<dbReference type="Pfam" id="PF25577">
    <property type="entry name" value="TPR_TAF2_C"/>
    <property type="match status" value="1"/>
</dbReference>
<dbReference type="InterPro" id="IPR027268">
    <property type="entry name" value="Peptidase_M4/M1_CTD_sf"/>
</dbReference>
<dbReference type="Proteomes" id="UP000011777">
    <property type="component" value="Unassembled WGS sequence"/>
</dbReference>
<evidence type="ECO:0000256" key="6">
    <source>
        <dbReference type="ARBA" id="ARBA00023242"/>
    </source>
</evidence>
<organism evidence="12 13">
    <name type="scientific">Candida maltosa (strain Xu316)</name>
    <name type="common">Yeast</name>
    <dbReference type="NCBI Taxonomy" id="1245528"/>
    <lineage>
        <taxon>Eukaryota</taxon>
        <taxon>Fungi</taxon>
        <taxon>Dikarya</taxon>
        <taxon>Ascomycota</taxon>
        <taxon>Saccharomycotina</taxon>
        <taxon>Pichiomycetes</taxon>
        <taxon>Debaryomycetaceae</taxon>
        <taxon>Candida/Lodderomyces clade</taxon>
        <taxon>Candida</taxon>
    </lineage>
</organism>
<dbReference type="Gene3D" id="1.10.390.10">
    <property type="entry name" value="Neutral Protease Domain 2"/>
    <property type="match status" value="1"/>
</dbReference>
<feature type="domain" description="Transcription initiation factor TFIID subunit 2 Ig-like" evidence="10">
    <location>
        <begin position="675"/>
        <end position="844"/>
    </location>
</feature>
<dbReference type="OMA" id="TDLFMKK"/>
<dbReference type="HOGENOM" id="CLU_002317_2_0_1"/>
<keyword evidence="5" id="KW-0804">Transcription</keyword>
<evidence type="ECO:0000256" key="4">
    <source>
        <dbReference type="ARBA" id="ARBA00023015"/>
    </source>
</evidence>
<reference evidence="12 13" key="1">
    <citation type="submission" date="2013-02" db="EMBL/GenBank/DDBJ databases">
        <title>Genome sequence of Candida maltosa Xu316, a potential industrial strain for xylitol and ethanol production.</title>
        <authorList>
            <person name="Yu J."/>
            <person name="Wang Q."/>
            <person name="Geng X."/>
            <person name="Bao W."/>
            <person name="He P."/>
            <person name="Cai J."/>
        </authorList>
    </citation>
    <scope>NUCLEOTIDE SEQUENCE [LARGE SCALE GENOMIC DNA]</scope>
    <source>
        <strain evidence="13">Xu316</strain>
    </source>
</reference>
<dbReference type="Pfam" id="PF25316">
    <property type="entry name" value="TAF2_3rd"/>
    <property type="match status" value="1"/>
</dbReference>
<feature type="region of interest" description="Disordered" evidence="9">
    <location>
        <begin position="306"/>
        <end position="347"/>
    </location>
</feature>
<dbReference type="Gene3D" id="2.60.40.1730">
    <property type="entry name" value="tricorn interacting facor f3 domain"/>
    <property type="match status" value="1"/>
</dbReference>
<comment type="caution">
    <text evidence="12">The sequence shown here is derived from an EMBL/GenBank/DDBJ whole genome shotgun (WGS) entry which is preliminary data.</text>
</comment>
<evidence type="ECO:0000259" key="10">
    <source>
        <dbReference type="Pfam" id="PF25316"/>
    </source>
</evidence>
<dbReference type="PANTHER" id="PTHR15137:SF9">
    <property type="entry name" value="TRANSCRIPTION INITIATION FACTOR TFIID SUBUNIT 2"/>
    <property type="match status" value="1"/>
</dbReference>
<evidence type="ECO:0000256" key="7">
    <source>
        <dbReference type="ARBA" id="ARBA00025346"/>
    </source>
</evidence>
<feature type="compositionally biased region" description="Acidic residues" evidence="9">
    <location>
        <begin position="332"/>
        <end position="347"/>
    </location>
</feature>
<dbReference type="InterPro" id="IPR057991">
    <property type="entry name" value="TPR_TAF2_C"/>
</dbReference>
<dbReference type="EMBL" id="AOGT01000346">
    <property type="protein sequence ID" value="EMG50185.1"/>
    <property type="molecule type" value="Genomic_DNA"/>
</dbReference>
<dbReference type="GO" id="GO:0005669">
    <property type="term" value="C:transcription factor TFIID complex"/>
    <property type="evidence" value="ECO:0007669"/>
    <property type="project" value="InterPro"/>
</dbReference>
<comment type="subcellular location">
    <subcellularLocation>
        <location evidence="1">Nucleus</location>
    </subcellularLocation>
</comment>
<dbReference type="STRING" id="1245528.M3K4J6"/>
<evidence type="ECO:0000256" key="8">
    <source>
        <dbReference type="ARBA" id="ARBA00076306"/>
    </source>
</evidence>
<dbReference type="SUPFAM" id="SSF55486">
    <property type="entry name" value="Metalloproteases ('zincins'), catalytic domain"/>
    <property type="match status" value="1"/>
</dbReference>
<dbReference type="eggNOG" id="KOG1932">
    <property type="taxonomic scope" value="Eukaryota"/>
</dbReference>
<dbReference type="SUPFAM" id="SSF63737">
    <property type="entry name" value="Leukotriene A4 hydrolase N-terminal domain"/>
    <property type="match status" value="1"/>
</dbReference>
<dbReference type="GO" id="GO:0006367">
    <property type="term" value="P:transcription initiation at RNA polymerase II promoter"/>
    <property type="evidence" value="ECO:0007669"/>
    <property type="project" value="TreeGrafter"/>
</dbReference>
<feature type="compositionally biased region" description="Polar residues" evidence="9">
    <location>
        <begin position="306"/>
        <end position="322"/>
    </location>
</feature>
<dbReference type="InterPro" id="IPR042097">
    <property type="entry name" value="Aminopeptidase_N-like_N_sf"/>
</dbReference>
<dbReference type="CDD" id="cd09839">
    <property type="entry name" value="M1_like_TAF2"/>
    <property type="match status" value="1"/>
</dbReference>
<dbReference type="PANTHER" id="PTHR15137">
    <property type="entry name" value="TRANSCRIPTION INITIATION FACTOR TFIID"/>
    <property type="match status" value="1"/>
</dbReference>
<dbReference type="InterPro" id="IPR037813">
    <property type="entry name" value="TAF2"/>
</dbReference>
<evidence type="ECO:0000256" key="9">
    <source>
        <dbReference type="SAM" id="MobiDB-lite"/>
    </source>
</evidence>
<accession>M3K4J6</accession>
<evidence type="ECO:0000256" key="5">
    <source>
        <dbReference type="ARBA" id="ARBA00023163"/>
    </source>
</evidence>
<dbReference type="OrthoDB" id="308861at2759"/>
<keyword evidence="6" id="KW-0539">Nucleus</keyword>
<dbReference type="GO" id="GO:0003682">
    <property type="term" value="F:chromatin binding"/>
    <property type="evidence" value="ECO:0007669"/>
    <property type="project" value="TreeGrafter"/>
</dbReference>
<keyword evidence="4" id="KW-0805">Transcription regulation</keyword>
<feature type="compositionally biased region" description="Basic and acidic residues" evidence="9">
    <location>
        <begin position="1518"/>
        <end position="1533"/>
    </location>
</feature>
<dbReference type="GO" id="GO:0016251">
    <property type="term" value="F:RNA polymerase II general transcription initiation factor activity"/>
    <property type="evidence" value="ECO:0007669"/>
    <property type="project" value="TreeGrafter"/>
</dbReference>
<dbReference type="FunFam" id="1.10.390.10:FF:000011">
    <property type="entry name" value="Transcription initiation factor TFIID subunit"/>
    <property type="match status" value="1"/>
</dbReference>
<evidence type="ECO:0000313" key="13">
    <source>
        <dbReference type="Proteomes" id="UP000011777"/>
    </source>
</evidence>
<feature type="compositionally biased region" description="Polar residues" evidence="9">
    <location>
        <begin position="1468"/>
        <end position="1487"/>
    </location>
</feature>
<feature type="compositionally biased region" description="Basic and acidic residues" evidence="9">
    <location>
        <begin position="1425"/>
        <end position="1454"/>
    </location>
</feature>
<feature type="compositionally biased region" description="Acidic residues" evidence="9">
    <location>
        <begin position="409"/>
        <end position="423"/>
    </location>
</feature>
<comment type="function">
    <text evidence="7">Functions as a component of the DNA-binding general transcription factor complex TFIID. Binding of TFIID to a promoter (with or without TATA element) is the initial step in pre-initiation complex (PIC) formation. TFIID plays a key role in the regulation of gene expression by RNA polymerase II through different activities such as transcription activator interaction, core promoter recognition and selectivity, TFIIA and TFIIB interaction, chromatin modification (histone acetylation by TAF1), facilitation of DNA opening and initiation of transcription.</text>
</comment>
<evidence type="ECO:0000313" key="12">
    <source>
        <dbReference type="EMBL" id="EMG50185.1"/>
    </source>
</evidence>
<protein>
    <recommendedName>
        <fullName evidence="3">Transcription initiation factor TFIID subunit 2</fullName>
    </recommendedName>
    <alternativeName>
        <fullName evidence="8">TBP-associated factor 2</fullName>
    </alternativeName>
</protein>
<feature type="compositionally biased region" description="Low complexity" evidence="9">
    <location>
        <begin position="1506"/>
        <end position="1517"/>
    </location>
</feature>
<evidence type="ECO:0000256" key="3">
    <source>
        <dbReference type="ARBA" id="ARBA00017363"/>
    </source>
</evidence>
<sequence>MPSTSHMDIVSNSGTPRVLANTPRTIGKHAIRKPNSFGSQQPFKVGHQRVNIDVDLTSNSIHGLTELTILPTSNKLKVVKLDCREITIKDVLINGSRNTNYVYDDLLYINNPEEFDHCIQTDKINITDLYSDIFGVHQHHLIKKKLDYIFGIQKNDESNHSEFTSENTQELKILLPDTLKLELTDINAIQTPGGTSRPGTATPSYMRSKNTGSEAYFTPITIKIVYEARNLKNGINFVTSDDIEKRLWHAYTLNDDFNVSTSSWVPCVDNLSERYTWSLEVNVPRTLKDLGNPRIIGSKEAFSYQQNQNKRGTLSSDTGVDTSENKRANEQQQEEEDEDDDDDEDESDNLDLVVVSGDFNNVKETPHPVDLSKKVVSWSIFNPVCAHHVGWAIGCFESFTFPSGTADTSNDEDGENQNDEDDKYLEKNGNDTESTNSSVTVYAFKEDVEWARNTCIITNKALDYFSKEYGSFPFSSYGIVFVRYAPYVAGNFAGLSIFSTELLYPANMIEPMFTTTDVLVQSMATQWAGINISPQTFNDMWCTLGISGFMAISFIKKLMGSNEFRFRVRRRMEQIVAEDVGKHPIADNFIKYPVSTSDLSFACLKAPIVLFILDNRMTKTDKSFGLSRVLPKLFLQAMSGDLPNGTLSTEHFRYVCEKVNRNKLDNFFKQWVFGSGAPVFRISQRFNKKKGMIEMNIRQIQHHENTNRPLKKSEFIDRALSYLESESKPTNTTPQVFTGPMTIRVHESDGSPYEHIVDLKEGNTKLDIQYNSKFRKIKKKDEGIDPGIPFNQFGDVLSSESEMVEWNLKNWSKRDEESLSSEPFEWIRGDVDFEWIARIEVKQPDFMFGSQLIYDRDIEAQLEAVRYFGELEKTNAVYCTVLLRTLMDVRYFYGVRIAAADALASCSNEANNFIGVDYLLKAYTVLYCFPGSTVPKSNDFNDFRSFMLQKSFPKILSSIKDNDGKVPNSVKQLVLNLVKFNDNSMNNFNDNLYICELIESLTTCAISGWRKDMIESNNHNFVEQVVSELRRLQKLDYWIPSYRNVIEIMCIKQSIRIALAGASSYSMEDLLLMTLDKYPMKARVEAFKGVLELGGLKNKSVLHYFLQVCLLNHNRPLYRRKLVGALLEAVSAVAVFGGVSMLDDPEFKTKLESRPKDISSKIIIDEGNPASFEMQSKHDELARANVKGALQILRRDFAHGKGLQAVIWELIHSSLIGINERRNLFLLCQILYKEIDKYVLALPVPSLPVADFLRKKFVAKTVAHSGSVVIKREGRFKIQLASRKSVSFTPRTQTKSEGDHKPLKISLKPVVHEPKPKIVVPPPHVSGLVKIDPHVSTKVTLKVSSDKLATFRKRVEVNGTSVMIRVNGLSIINGDVHRYVKIDTKRRKIEVSKTPFPVVSIVEKEEEDVAVKEIKSNNGDDDVKEVEPKAINKDSDREKSTSPTATDKEKTPPKEKKKPKIYIHFGGNTANTAPSSNTELDSVSTVPNKEVLERTAESPKPVQEVSDSNLNSNNDTNEVVKLDSEITKETNEQ</sequence>
<dbReference type="InterPro" id="IPR057345">
    <property type="entry name" value="Ig-like_TAF2"/>
</dbReference>
<feature type="region of interest" description="Disordered" evidence="9">
    <location>
        <begin position="406"/>
        <end position="435"/>
    </location>
</feature>
<name>M3K4J6_CANMX</name>
<proteinExistence type="inferred from homology"/>
<feature type="domain" description="Transcription initiation factor TFIID subunit 2 TPR repeats" evidence="11">
    <location>
        <begin position="845"/>
        <end position="1057"/>
    </location>
</feature>
<dbReference type="GO" id="GO:0000976">
    <property type="term" value="F:transcription cis-regulatory region binding"/>
    <property type="evidence" value="ECO:0007669"/>
    <property type="project" value="TreeGrafter"/>
</dbReference>
<feature type="region of interest" description="Disordered" evidence="9">
    <location>
        <begin position="1413"/>
        <end position="1533"/>
    </location>
</feature>